<dbReference type="AlphaFoldDB" id="A0A1H0IKG6"/>
<dbReference type="EMBL" id="FNGY01000013">
    <property type="protein sequence ID" value="SDO31902.1"/>
    <property type="molecule type" value="Genomic_DNA"/>
</dbReference>
<reference evidence="2" key="1">
    <citation type="submission" date="2016-10" db="EMBL/GenBank/DDBJ databases">
        <authorList>
            <person name="Varghese N."/>
            <person name="Submissions S."/>
        </authorList>
    </citation>
    <scope>NUCLEOTIDE SEQUENCE [LARGE SCALE GENOMIC DNA]</scope>
    <source>
        <strain evidence="2">DSM 19110</strain>
    </source>
</reference>
<sequence length="120" mass="13888">MAKFLCKCGHVIYDQTDQIPYKGYYIPDTAIERLSDVLCKSVDTLIDAVGLGKKEEWIEQNYSKEAWALQLRNSDLIHDLLTRELLTCTSDVFNCENCGRILLQQGPENRFKTYIEEPDH</sequence>
<gene>
    <name evidence="1" type="ORF">SAMN05421820_113185</name>
</gene>
<evidence type="ECO:0000313" key="2">
    <source>
        <dbReference type="Proteomes" id="UP000183200"/>
    </source>
</evidence>
<accession>A0A1H0IKG6</accession>
<dbReference type="RefSeq" id="WP_074612376.1">
    <property type="nucleotide sequence ID" value="NZ_FNGY01000013.1"/>
</dbReference>
<dbReference type="Proteomes" id="UP000183200">
    <property type="component" value="Unassembled WGS sequence"/>
</dbReference>
<protein>
    <submittedName>
        <fullName evidence="1">Uncharacterized protein</fullName>
    </submittedName>
</protein>
<dbReference type="OrthoDB" id="1821427at2"/>
<keyword evidence="2" id="KW-1185">Reference proteome</keyword>
<evidence type="ECO:0000313" key="1">
    <source>
        <dbReference type="EMBL" id="SDO31902.1"/>
    </source>
</evidence>
<name>A0A1H0IKG6_9SPHI</name>
<organism evidence="1 2">
    <name type="scientific">Pedobacter steynii</name>
    <dbReference type="NCBI Taxonomy" id="430522"/>
    <lineage>
        <taxon>Bacteria</taxon>
        <taxon>Pseudomonadati</taxon>
        <taxon>Bacteroidota</taxon>
        <taxon>Sphingobacteriia</taxon>
        <taxon>Sphingobacteriales</taxon>
        <taxon>Sphingobacteriaceae</taxon>
        <taxon>Pedobacter</taxon>
    </lineage>
</organism>
<proteinExistence type="predicted"/>